<sequence>MTTTARTRPTAVGAAQRGRPLSAFDRADLGRLDGGQRLQVLDTLRTVLAGAYAHLPAKRAAYAVDPVHEPGLLRRRATEPTDTEFHLAVSGVVTRLRDAHTRYVGPVSLRGAVAALPFLVEQHGRYDEPTFVVTKVSDDVGDAAFEPGVRVEWWSGVPMARAVEVHADRETGGRPDARRARALESLTFRALDYGPPPDEHWVDVGYRSRRGAAKEVRVPWRVLLPGKAATAVAAGSRAVTRQAADPAAEAVRRAKKPALRTGSVGGRPGGAPACGR</sequence>
<comment type="caution">
    <text evidence="2">The sequence shown here is derived from an EMBL/GenBank/DDBJ whole genome shotgun (WGS) entry which is preliminary data.</text>
</comment>
<evidence type="ECO:0000313" key="3">
    <source>
        <dbReference type="Proteomes" id="UP001157017"/>
    </source>
</evidence>
<evidence type="ECO:0000256" key="1">
    <source>
        <dbReference type="SAM" id="MobiDB-lite"/>
    </source>
</evidence>
<proteinExistence type="predicted"/>
<feature type="region of interest" description="Disordered" evidence="1">
    <location>
        <begin position="253"/>
        <end position="276"/>
    </location>
</feature>
<reference evidence="3" key="1">
    <citation type="journal article" date="2019" name="Int. J. Syst. Evol. Microbiol.">
        <title>The Global Catalogue of Microorganisms (GCM) 10K type strain sequencing project: providing services to taxonomists for standard genome sequencing and annotation.</title>
        <authorList>
            <consortium name="The Broad Institute Genomics Platform"/>
            <consortium name="The Broad Institute Genome Sequencing Center for Infectious Disease"/>
            <person name="Wu L."/>
            <person name="Ma J."/>
        </authorList>
    </citation>
    <scope>NUCLEOTIDE SEQUENCE [LARGE SCALE GENOMIC DNA]</scope>
    <source>
        <strain evidence="3">NBRC 108730</strain>
    </source>
</reference>
<organism evidence="2 3">
    <name type="scientific">Angustibacter aerolatus</name>
    <dbReference type="NCBI Taxonomy" id="1162965"/>
    <lineage>
        <taxon>Bacteria</taxon>
        <taxon>Bacillati</taxon>
        <taxon>Actinomycetota</taxon>
        <taxon>Actinomycetes</taxon>
        <taxon>Kineosporiales</taxon>
        <taxon>Kineosporiaceae</taxon>
    </lineage>
</organism>
<dbReference type="EMBL" id="BSUZ01000001">
    <property type="protein sequence ID" value="GMA86609.1"/>
    <property type="molecule type" value="Genomic_DNA"/>
</dbReference>
<evidence type="ECO:0000313" key="2">
    <source>
        <dbReference type="EMBL" id="GMA86609.1"/>
    </source>
</evidence>
<name>A0ABQ6JFN3_9ACTN</name>
<gene>
    <name evidence="2" type="ORF">GCM10025868_18590</name>
</gene>
<protein>
    <submittedName>
        <fullName evidence="2">Uncharacterized protein</fullName>
    </submittedName>
</protein>
<keyword evidence="3" id="KW-1185">Reference proteome</keyword>
<accession>A0ABQ6JFN3</accession>
<dbReference type="Proteomes" id="UP001157017">
    <property type="component" value="Unassembled WGS sequence"/>
</dbReference>